<evidence type="ECO:0000313" key="3">
    <source>
        <dbReference type="Proteomes" id="UP000703269"/>
    </source>
</evidence>
<comment type="caution">
    <text evidence="2">The sequence shown here is derived from an EMBL/GenBank/DDBJ whole genome shotgun (WGS) entry which is preliminary data.</text>
</comment>
<reference evidence="2 3" key="1">
    <citation type="submission" date="2021-08" db="EMBL/GenBank/DDBJ databases">
        <title>Draft Genome Sequence of Phanerochaete sordida strain YK-624.</title>
        <authorList>
            <person name="Mori T."/>
            <person name="Dohra H."/>
            <person name="Suzuki T."/>
            <person name="Kawagishi H."/>
            <person name="Hirai H."/>
        </authorList>
    </citation>
    <scope>NUCLEOTIDE SEQUENCE [LARGE SCALE GENOMIC DNA]</scope>
    <source>
        <strain evidence="2 3">YK-624</strain>
    </source>
</reference>
<sequence>MPSSPAPKHGRGTTRARGAARGAAPSHSPRTPPRTRSATALDATASPLRRSRRSATVEATKTHEGRASTRISTPSTRLGTPTLVSPESISASARVATPSRRVGTPTLVAPESISAPARLATQARVREGSPGEVSEDEDSESESEDEEMRDEPAAPTPAPAPPVAALYRAPQSEEELLRSQRPLTEVDQILDELARVPDPWREPTPGLLGWGELGPTSSFDYAFERMQGIGQDRARLARFAQKPKPPTAPGDEPLSLAELCQRFRSPTPEGYESLDIMQQFVDIPDDDVDMDGPGARAPAEEAFAADLPPGLSVADLVSTPSTRDVPLPAVVHGY</sequence>
<keyword evidence="3" id="KW-1185">Reference proteome</keyword>
<proteinExistence type="predicted"/>
<evidence type="ECO:0000256" key="1">
    <source>
        <dbReference type="SAM" id="MobiDB-lite"/>
    </source>
</evidence>
<feature type="compositionally biased region" description="Low complexity" evidence="1">
    <location>
        <begin position="15"/>
        <end position="40"/>
    </location>
</feature>
<feature type="region of interest" description="Disordered" evidence="1">
    <location>
        <begin position="1"/>
        <end position="163"/>
    </location>
</feature>
<dbReference type="AlphaFoldDB" id="A0A9P3LH97"/>
<evidence type="ECO:0000313" key="2">
    <source>
        <dbReference type="EMBL" id="GJE93897.1"/>
    </source>
</evidence>
<dbReference type="Proteomes" id="UP000703269">
    <property type="component" value="Unassembled WGS sequence"/>
</dbReference>
<accession>A0A9P3LH97</accession>
<feature type="compositionally biased region" description="Acidic residues" evidence="1">
    <location>
        <begin position="133"/>
        <end position="149"/>
    </location>
</feature>
<name>A0A9P3LH97_9APHY</name>
<feature type="compositionally biased region" description="Polar residues" evidence="1">
    <location>
        <begin position="69"/>
        <end position="91"/>
    </location>
</feature>
<dbReference type="EMBL" id="BPQB01000036">
    <property type="protein sequence ID" value="GJE93897.1"/>
    <property type="molecule type" value="Genomic_DNA"/>
</dbReference>
<gene>
    <name evidence="2" type="ORF">PsYK624_100620</name>
</gene>
<protein>
    <submittedName>
        <fullName evidence="2">Uncharacterized protein</fullName>
    </submittedName>
</protein>
<organism evidence="2 3">
    <name type="scientific">Phanerochaete sordida</name>
    <dbReference type="NCBI Taxonomy" id="48140"/>
    <lineage>
        <taxon>Eukaryota</taxon>
        <taxon>Fungi</taxon>
        <taxon>Dikarya</taxon>
        <taxon>Basidiomycota</taxon>
        <taxon>Agaricomycotina</taxon>
        <taxon>Agaricomycetes</taxon>
        <taxon>Polyporales</taxon>
        <taxon>Phanerochaetaceae</taxon>
        <taxon>Phanerochaete</taxon>
    </lineage>
</organism>